<organism evidence="1">
    <name type="scientific">Salix viminalis</name>
    <name type="common">Common osier</name>
    <name type="synonym">Basket willow</name>
    <dbReference type="NCBI Taxonomy" id="40686"/>
    <lineage>
        <taxon>Eukaryota</taxon>
        <taxon>Viridiplantae</taxon>
        <taxon>Streptophyta</taxon>
        <taxon>Embryophyta</taxon>
        <taxon>Tracheophyta</taxon>
        <taxon>Spermatophyta</taxon>
        <taxon>Magnoliopsida</taxon>
        <taxon>eudicotyledons</taxon>
        <taxon>Gunneridae</taxon>
        <taxon>Pentapetalae</taxon>
        <taxon>rosids</taxon>
        <taxon>fabids</taxon>
        <taxon>Malpighiales</taxon>
        <taxon>Salicaceae</taxon>
        <taxon>Saliceae</taxon>
        <taxon>Salix</taxon>
    </lineage>
</organism>
<name>A0A6N2L6V3_SALVM</name>
<reference evidence="1" key="1">
    <citation type="submission" date="2019-03" db="EMBL/GenBank/DDBJ databases">
        <authorList>
            <person name="Mank J."/>
            <person name="Almeida P."/>
        </authorList>
    </citation>
    <scope>NUCLEOTIDE SEQUENCE</scope>
    <source>
        <strain evidence="1">78183</strain>
    </source>
</reference>
<dbReference type="AlphaFoldDB" id="A0A6N2L6V3"/>
<accession>A0A6N2L6V3</accession>
<gene>
    <name evidence="1" type="ORF">SVIM_LOCUS188084</name>
</gene>
<evidence type="ECO:0000313" key="1">
    <source>
        <dbReference type="EMBL" id="VFU36735.1"/>
    </source>
</evidence>
<sequence>MESEAVVEIATLYLAFGGRDSHFGFLDACRVGDDVMGKKAKSTSFGCAHSVSRARALRAARVRCSGSQNSTFAVSSSASPCPLSIGTMHSELWCSGKRRQTNFVSFICFLSTAVATSVQVPHRRRSLHGRLGHLIPAVLAIEDHTEKDSTKIAGGGILQETQSIFSTQTPLHGQPHNEGLPRNVPVSLSTPLIISVGVHWYVHGPPNLLDMRRGVRETPRTVRDGCRNCSLPVEASGSYLSRGEQVTETLALGKPVVMPKRRVLAIANAC</sequence>
<protein>
    <submittedName>
        <fullName evidence="1">Uncharacterized protein</fullName>
    </submittedName>
</protein>
<dbReference type="EMBL" id="CAADRP010001158">
    <property type="protein sequence ID" value="VFU36735.1"/>
    <property type="molecule type" value="Genomic_DNA"/>
</dbReference>
<proteinExistence type="predicted"/>